<name>A0A2S9PTB1_9ACTN</name>
<dbReference type="AlphaFoldDB" id="A0A2S9PTB1"/>
<sequence length="72" mass="7141">MREVRHRADRTALPVARPVGDGLPRPPVPHRSEVVAGEGAAPTGPSGDRTVGLAGPGLPAAGGPPAIAAVPR</sequence>
<organism evidence="2 3">
    <name type="scientific">Streptomyces solincola</name>
    <dbReference type="NCBI Taxonomy" id="2100817"/>
    <lineage>
        <taxon>Bacteria</taxon>
        <taxon>Bacillati</taxon>
        <taxon>Actinomycetota</taxon>
        <taxon>Actinomycetes</taxon>
        <taxon>Kitasatosporales</taxon>
        <taxon>Streptomycetaceae</taxon>
        <taxon>Streptomyces</taxon>
    </lineage>
</organism>
<evidence type="ECO:0000313" key="3">
    <source>
        <dbReference type="Proteomes" id="UP000239322"/>
    </source>
</evidence>
<evidence type="ECO:0000256" key="1">
    <source>
        <dbReference type="SAM" id="MobiDB-lite"/>
    </source>
</evidence>
<dbReference type="EMBL" id="PVLV01000290">
    <property type="protein sequence ID" value="PRH77660.1"/>
    <property type="molecule type" value="Genomic_DNA"/>
</dbReference>
<proteinExistence type="predicted"/>
<gene>
    <name evidence="2" type="ORF">C6N75_19150</name>
</gene>
<comment type="caution">
    <text evidence="2">The sequence shown here is derived from an EMBL/GenBank/DDBJ whole genome shotgun (WGS) entry which is preliminary data.</text>
</comment>
<evidence type="ECO:0000313" key="2">
    <source>
        <dbReference type="EMBL" id="PRH77660.1"/>
    </source>
</evidence>
<accession>A0A2S9PTB1</accession>
<feature type="region of interest" description="Disordered" evidence="1">
    <location>
        <begin position="1"/>
        <end position="72"/>
    </location>
</feature>
<dbReference type="Proteomes" id="UP000239322">
    <property type="component" value="Unassembled WGS sequence"/>
</dbReference>
<reference evidence="2 3" key="1">
    <citation type="submission" date="2018-03" db="EMBL/GenBank/DDBJ databases">
        <title>Novel Streptomyces sp. from soil.</title>
        <authorList>
            <person name="Tan G.Y.A."/>
            <person name="Lee Z.Y."/>
        </authorList>
    </citation>
    <scope>NUCLEOTIDE SEQUENCE [LARGE SCALE GENOMIC DNA]</scope>
    <source>
        <strain evidence="2 3">ST5x</strain>
    </source>
</reference>
<feature type="compositionally biased region" description="Low complexity" evidence="1">
    <location>
        <begin position="51"/>
        <end position="72"/>
    </location>
</feature>
<protein>
    <submittedName>
        <fullName evidence="2">Uncharacterized protein</fullName>
    </submittedName>
</protein>
<keyword evidence="3" id="KW-1185">Reference proteome</keyword>